<evidence type="ECO:0000313" key="2">
    <source>
        <dbReference type="EMBL" id="CAB9523803.1"/>
    </source>
</evidence>
<sequence>MMQSLEEKKESQIQEQLKLAKDTAIELSELLPGKWNKLSMKIRIRACMTEGGGSFCIKTRMLCHEVAGIVDVFAPDEFSNNRATEESSEPKKEREDRNLSNKAVFEQATILKTIINSIDFPKDRKWPWDDSITNDDAASSRSIFRNSSGTADHEDRVIAPTASGGTMSKLGGSEARSDGQYH</sequence>
<feature type="region of interest" description="Disordered" evidence="1">
    <location>
        <begin position="80"/>
        <end position="100"/>
    </location>
</feature>
<dbReference type="EMBL" id="CAICTM010001456">
    <property type="protein sequence ID" value="CAB9523803.1"/>
    <property type="molecule type" value="Genomic_DNA"/>
</dbReference>
<name>A0A9N8EN98_9STRA</name>
<dbReference type="Proteomes" id="UP001153069">
    <property type="component" value="Unassembled WGS sequence"/>
</dbReference>
<accession>A0A9N8EN98</accession>
<dbReference type="AlphaFoldDB" id="A0A9N8EN98"/>
<protein>
    <submittedName>
        <fullName evidence="2">Uncharacterized protein</fullName>
    </submittedName>
</protein>
<evidence type="ECO:0000256" key="1">
    <source>
        <dbReference type="SAM" id="MobiDB-lite"/>
    </source>
</evidence>
<feature type="compositionally biased region" description="Basic and acidic residues" evidence="1">
    <location>
        <begin position="83"/>
        <end position="99"/>
    </location>
</feature>
<reference evidence="2" key="1">
    <citation type="submission" date="2020-06" db="EMBL/GenBank/DDBJ databases">
        <authorList>
            <consortium name="Plant Systems Biology data submission"/>
        </authorList>
    </citation>
    <scope>NUCLEOTIDE SEQUENCE</scope>
    <source>
        <strain evidence="2">D6</strain>
    </source>
</reference>
<feature type="compositionally biased region" description="Polar residues" evidence="1">
    <location>
        <begin position="134"/>
        <end position="150"/>
    </location>
</feature>
<organism evidence="2 3">
    <name type="scientific">Seminavis robusta</name>
    <dbReference type="NCBI Taxonomy" id="568900"/>
    <lineage>
        <taxon>Eukaryota</taxon>
        <taxon>Sar</taxon>
        <taxon>Stramenopiles</taxon>
        <taxon>Ochrophyta</taxon>
        <taxon>Bacillariophyta</taxon>
        <taxon>Bacillariophyceae</taxon>
        <taxon>Bacillariophycidae</taxon>
        <taxon>Naviculales</taxon>
        <taxon>Naviculaceae</taxon>
        <taxon>Seminavis</taxon>
    </lineage>
</organism>
<keyword evidence="3" id="KW-1185">Reference proteome</keyword>
<gene>
    <name evidence="2" type="ORF">SEMRO_1458_G274380.1</name>
</gene>
<feature type="region of interest" description="Disordered" evidence="1">
    <location>
        <begin position="131"/>
        <end position="182"/>
    </location>
</feature>
<proteinExistence type="predicted"/>
<evidence type="ECO:0000313" key="3">
    <source>
        <dbReference type="Proteomes" id="UP001153069"/>
    </source>
</evidence>
<comment type="caution">
    <text evidence="2">The sequence shown here is derived from an EMBL/GenBank/DDBJ whole genome shotgun (WGS) entry which is preliminary data.</text>
</comment>